<reference evidence="1 2" key="1">
    <citation type="journal article" date="2020" name="ISME J.">
        <title>Uncovering the hidden diversity of litter-decomposition mechanisms in mushroom-forming fungi.</title>
        <authorList>
            <person name="Floudas D."/>
            <person name="Bentzer J."/>
            <person name="Ahren D."/>
            <person name="Johansson T."/>
            <person name="Persson P."/>
            <person name="Tunlid A."/>
        </authorList>
    </citation>
    <scope>NUCLEOTIDE SEQUENCE [LARGE SCALE GENOMIC DNA]</scope>
    <source>
        <strain evidence="1 2">CBS 291.85</strain>
    </source>
</reference>
<dbReference type="Proteomes" id="UP000559256">
    <property type="component" value="Unassembled WGS sequence"/>
</dbReference>
<dbReference type="EMBL" id="JAACJM010000007">
    <property type="protein sequence ID" value="KAF5371811.1"/>
    <property type="molecule type" value="Genomic_DNA"/>
</dbReference>
<evidence type="ECO:0000313" key="1">
    <source>
        <dbReference type="EMBL" id="KAF5371811.1"/>
    </source>
</evidence>
<name>A0A8H5LWE4_9AGAR</name>
<organism evidence="1 2">
    <name type="scientific">Tetrapyrgos nigripes</name>
    <dbReference type="NCBI Taxonomy" id="182062"/>
    <lineage>
        <taxon>Eukaryota</taxon>
        <taxon>Fungi</taxon>
        <taxon>Dikarya</taxon>
        <taxon>Basidiomycota</taxon>
        <taxon>Agaricomycotina</taxon>
        <taxon>Agaricomycetes</taxon>
        <taxon>Agaricomycetidae</taxon>
        <taxon>Agaricales</taxon>
        <taxon>Marasmiineae</taxon>
        <taxon>Marasmiaceae</taxon>
        <taxon>Tetrapyrgos</taxon>
    </lineage>
</organism>
<keyword evidence="2" id="KW-1185">Reference proteome</keyword>
<evidence type="ECO:0000313" key="2">
    <source>
        <dbReference type="Proteomes" id="UP000559256"/>
    </source>
</evidence>
<accession>A0A8H5LWE4</accession>
<evidence type="ECO:0008006" key="3">
    <source>
        <dbReference type="Google" id="ProtNLM"/>
    </source>
</evidence>
<comment type="caution">
    <text evidence="1">The sequence shown here is derived from an EMBL/GenBank/DDBJ whole genome shotgun (WGS) entry which is preliminary data.</text>
</comment>
<dbReference type="OrthoDB" id="2104739at2759"/>
<protein>
    <recommendedName>
        <fullName evidence="3">HNH nuclease domain-containing protein</fullName>
    </recommendedName>
</protein>
<dbReference type="AlphaFoldDB" id="A0A8H5LWE4"/>
<gene>
    <name evidence="1" type="ORF">D9758_003381</name>
</gene>
<proteinExistence type="predicted"/>
<sequence>MTKSSSSTSLPPVHETASKPQSDSFYAYQLCLDLERGAQSNEDVVYARVLGYLLLLAPSAAVLQTTTAVNRVEREVKSTGPMQLNSVEVLLSISSHRLSTTTTTESKNIPIANFLPSPETWRLHTSLITLGFGIRRLWDQLTISTFLCHIEAFIRDGRRDVLGGSYDRSVVYDPSVDREELNRARITVTHMVHFVPPSKDLLNDQARNHSVHASLLAILQSFGYKPGSPGCFLYCYHSLGNVITVNPTRRYYFFTPFQHHNHEADTYGLETIHPYMRVPGLYPHGTTITFSTPDPVNLPTPSAQLIGLLALVSRLDYLSASGAGDLIEELEEQMKGFKPMEEDGDPEGVPPSAEVLNYAFARPKRSD</sequence>